<evidence type="ECO:0000313" key="3">
    <source>
        <dbReference type="Proteomes" id="UP001442841"/>
    </source>
</evidence>
<dbReference type="InterPro" id="IPR052164">
    <property type="entry name" value="Anthracycline_SecMetBiosynth"/>
</dbReference>
<dbReference type="InterPro" id="IPR037523">
    <property type="entry name" value="VOC_core"/>
</dbReference>
<dbReference type="Pfam" id="PF18029">
    <property type="entry name" value="Glyoxalase_6"/>
    <property type="match status" value="1"/>
</dbReference>
<reference evidence="2 3" key="1">
    <citation type="submission" date="2024-04" db="EMBL/GenBank/DDBJ databases">
        <title>Isolation of an actinomycete strain from pig manure.</title>
        <authorList>
            <person name="Gong T."/>
            <person name="Yu Z."/>
            <person name="An M."/>
            <person name="Wei C."/>
            <person name="Yang W."/>
            <person name="Liu L."/>
        </authorList>
    </citation>
    <scope>NUCLEOTIDE SEQUENCE [LARGE SCALE GENOMIC DNA]</scope>
    <source>
        <strain evidence="2 3">ZF39</strain>
    </source>
</reference>
<protein>
    <submittedName>
        <fullName evidence="2">VOC family protein</fullName>
    </submittedName>
</protein>
<dbReference type="InterPro" id="IPR041581">
    <property type="entry name" value="Glyoxalase_6"/>
</dbReference>
<gene>
    <name evidence="2" type="ORF">AADG42_14630</name>
</gene>
<sequence length="266" mass="28325">MTISAGSPTWLDLGTTDLEKSIDFYRELFGWNFTSTGPEFGNYQMIDAGVPVGGLGLNVDMEGNLDESLPVWWTIYLKVADIDATLEAVTTHGGTVFVPPMAIGDMGRMAIVAAPSGAAFGLWESGTFDGFDTQGNPGTSTWFETLTKDFDADSAFYAAALGWENAPMGSDEGDAVETDETPDNMGRYVTNFAGEAATAGLCEANAWLPEEMPSYWRVYFRVEDADATVAKIKDLGGALLDGPIDTPFGRVATVADSLGGSFQIVA</sequence>
<feature type="domain" description="VOC" evidence="1">
    <location>
        <begin position="139"/>
        <end position="266"/>
    </location>
</feature>
<dbReference type="PANTHER" id="PTHR33993:SF14">
    <property type="entry name" value="GB|AAF24581.1"/>
    <property type="match status" value="1"/>
</dbReference>
<dbReference type="CDD" id="cd07247">
    <property type="entry name" value="SgaA_N_like"/>
    <property type="match status" value="2"/>
</dbReference>
<accession>A0ABZ3FQY4</accession>
<dbReference type="Pfam" id="PF00903">
    <property type="entry name" value="Glyoxalase"/>
    <property type="match status" value="1"/>
</dbReference>
<dbReference type="EMBL" id="CP154795">
    <property type="protein sequence ID" value="XAN08483.1"/>
    <property type="molecule type" value="Genomic_DNA"/>
</dbReference>
<dbReference type="InterPro" id="IPR029068">
    <property type="entry name" value="Glyas_Bleomycin-R_OHBP_Dase"/>
</dbReference>
<dbReference type="SUPFAM" id="SSF54593">
    <property type="entry name" value="Glyoxalase/Bleomycin resistance protein/Dihydroxybiphenyl dioxygenase"/>
    <property type="match status" value="2"/>
</dbReference>
<evidence type="ECO:0000259" key="1">
    <source>
        <dbReference type="PROSITE" id="PS51819"/>
    </source>
</evidence>
<organism evidence="2 3">
    <name type="scientific">Ammonicoccus fulvus</name>
    <dbReference type="NCBI Taxonomy" id="3138240"/>
    <lineage>
        <taxon>Bacteria</taxon>
        <taxon>Bacillati</taxon>
        <taxon>Actinomycetota</taxon>
        <taxon>Actinomycetes</taxon>
        <taxon>Propionibacteriales</taxon>
        <taxon>Propionibacteriaceae</taxon>
        <taxon>Ammonicoccus</taxon>
    </lineage>
</organism>
<keyword evidence="3" id="KW-1185">Reference proteome</keyword>
<dbReference type="RefSeq" id="WP_425309941.1">
    <property type="nucleotide sequence ID" value="NZ_CP154795.1"/>
</dbReference>
<feature type="domain" description="VOC" evidence="1">
    <location>
        <begin position="7"/>
        <end position="125"/>
    </location>
</feature>
<evidence type="ECO:0000313" key="2">
    <source>
        <dbReference type="EMBL" id="XAN08483.1"/>
    </source>
</evidence>
<dbReference type="Proteomes" id="UP001442841">
    <property type="component" value="Chromosome"/>
</dbReference>
<proteinExistence type="predicted"/>
<dbReference type="InterPro" id="IPR004360">
    <property type="entry name" value="Glyas_Fos-R_dOase_dom"/>
</dbReference>
<name>A0ABZ3FQY4_9ACTN</name>
<dbReference type="PANTHER" id="PTHR33993">
    <property type="entry name" value="GLYOXALASE-RELATED"/>
    <property type="match status" value="1"/>
</dbReference>
<dbReference type="PROSITE" id="PS51819">
    <property type="entry name" value="VOC"/>
    <property type="match status" value="2"/>
</dbReference>
<dbReference type="Gene3D" id="3.10.180.10">
    <property type="entry name" value="2,3-Dihydroxybiphenyl 1,2-Dioxygenase, domain 1"/>
    <property type="match status" value="2"/>
</dbReference>